<dbReference type="Gene3D" id="3.40.50.150">
    <property type="entry name" value="Vaccinia Virus protein VP39"/>
    <property type="match status" value="2"/>
</dbReference>
<dbReference type="InterPro" id="IPR001525">
    <property type="entry name" value="C5_MeTfrase"/>
</dbReference>
<dbReference type="Proteomes" id="UP000199315">
    <property type="component" value="Unassembled WGS sequence"/>
</dbReference>
<dbReference type="AlphaFoldDB" id="A0A1D3TWJ2"/>
<keyword evidence="3 5" id="KW-0949">S-adenosyl-L-methionine</keyword>
<organism evidence="8 9">
    <name type="scientific">Anaerobium acetethylicum</name>
    <dbReference type="NCBI Taxonomy" id="1619234"/>
    <lineage>
        <taxon>Bacteria</taxon>
        <taxon>Bacillati</taxon>
        <taxon>Bacillota</taxon>
        <taxon>Clostridia</taxon>
        <taxon>Lachnospirales</taxon>
        <taxon>Lachnospiraceae</taxon>
        <taxon>Anaerobium</taxon>
    </lineage>
</organism>
<gene>
    <name evidence="8" type="ORF">SAMN05421730_102311</name>
</gene>
<evidence type="ECO:0000313" key="9">
    <source>
        <dbReference type="Proteomes" id="UP000199315"/>
    </source>
</evidence>
<dbReference type="PROSITE" id="PS00094">
    <property type="entry name" value="C5_MTASE_1"/>
    <property type="match status" value="1"/>
</dbReference>
<accession>A0A1D3TWJ2</accession>
<dbReference type="Gene3D" id="3.90.120.10">
    <property type="entry name" value="DNA Methylase, subunit A, domain 2"/>
    <property type="match status" value="1"/>
</dbReference>
<dbReference type="STRING" id="1619234.SAMN05421730_102311"/>
<sequence length="546" mass="62915">MYKILDLFAGAGGLSLGFEMTGQFEVVAIVENNKNAAKTYKKNHPGLKNYDDILKVNFRKIVEENGKIDVVIGGPPCQGFSNANRQRRQLINGSNELVKRYVKAIEEIRPKAFVMENVKTIASDKHAFCLTHDDYDYITNTLQLQIHDGDVVLYEGEYVNEINELCENHDAHELSLLSEEELYVIYNLYKKRNQLQKYFKKTANVKKVENIIGHMEVKEEMPNWYNNSTMNARNVLQSMIDRVGNIDINSIGLVRNFWDIQRFFQGMLELDSKNAIFERIVANRSIIVRMHTYIVIDFIRSVFKHLGYAINGKVLNAASFGVPQTRERFILIGVKEEAVNSEIHLPEDLIENPNDYISVKQAIGDLVRYMPTTQSMEEIQKRVSMPVINSYYRKLVLDSTGKEIFNHVCTETRETALERFGMIQQGENFHSLPDELKHTYENPARTQNTIYKRLAYDHPSDTVVNVRKSMWIHPELNRAVSAREAARLQSFPDNYIFLGTKDSVYQQIGNAVPPLLGRAVAEKVLELIGCDQEYETLKSIYDQYKK</sequence>
<dbReference type="PROSITE" id="PS00095">
    <property type="entry name" value="C5_MTASE_2"/>
    <property type="match status" value="1"/>
</dbReference>
<reference evidence="8 9" key="1">
    <citation type="submission" date="2016-09" db="EMBL/GenBank/DDBJ databases">
        <authorList>
            <person name="Capua I."/>
            <person name="De Benedictis P."/>
            <person name="Joannis T."/>
            <person name="Lombin L.H."/>
            <person name="Cattoli G."/>
        </authorList>
    </citation>
    <scope>NUCLEOTIDE SEQUENCE [LARGE SCALE GENOMIC DNA]</scope>
    <source>
        <strain evidence="8 9">GluBS11</strain>
    </source>
</reference>
<name>A0A1D3TWJ2_9FIRM</name>
<dbReference type="InterPro" id="IPR018117">
    <property type="entry name" value="C5_DNA_meth_AS"/>
</dbReference>
<keyword evidence="9" id="KW-1185">Reference proteome</keyword>
<evidence type="ECO:0000256" key="3">
    <source>
        <dbReference type="ARBA" id="ARBA00022691"/>
    </source>
</evidence>
<dbReference type="GO" id="GO:0044027">
    <property type="term" value="P:negative regulation of gene expression via chromosomal CpG island methylation"/>
    <property type="evidence" value="ECO:0007669"/>
    <property type="project" value="TreeGrafter"/>
</dbReference>
<dbReference type="InterPro" id="IPR050390">
    <property type="entry name" value="C5-Methyltransferase"/>
</dbReference>
<evidence type="ECO:0000256" key="5">
    <source>
        <dbReference type="PROSITE-ProRule" id="PRU01016"/>
    </source>
</evidence>
<dbReference type="PROSITE" id="PS51679">
    <property type="entry name" value="SAM_MT_C5"/>
    <property type="match status" value="1"/>
</dbReference>
<dbReference type="RefSeq" id="WP_091235647.1">
    <property type="nucleotide sequence ID" value="NZ_FMKA01000023.1"/>
</dbReference>
<comment type="catalytic activity">
    <reaction evidence="7">
        <text>a 2'-deoxycytidine in DNA + S-adenosyl-L-methionine = a 5-methyl-2'-deoxycytidine in DNA + S-adenosyl-L-homocysteine + H(+)</text>
        <dbReference type="Rhea" id="RHEA:13681"/>
        <dbReference type="Rhea" id="RHEA-COMP:11369"/>
        <dbReference type="Rhea" id="RHEA-COMP:11370"/>
        <dbReference type="ChEBI" id="CHEBI:15378"/>
        <dbReference type="ChEBI" id="CHEBI:57856"/>
        <dbReference type="ChEBI" id="CHEBI:59789"/>
        <dbReference type="ChEBI" id="CHEBI:85452"/>
        <dbReference type="ChEBI" id="CHEBI:85454"/>
        <dbReference type="EC" id="2.1.1.37"/>
    </reaction>
</comment>
<dbReference type="InterPro" id="IPR031303">
    <property type="entry name" value="C5_meth_CS"/>
</dbReference>
<dbReference type="OrthoDB" id="9813719at2"/>
<dbReference type="REBASE" id="186980">
    <property type="entry name" value="M.Aac29698ORF102311P"/>
</dbReference>
<keyword evidence="2 5" id="KW-0808">Transferase</keyword>
<dbReference type="PRINTS" id="PR00105">
    <property type="entry name" value="C5METTRFRASE"/>
</dbReference>
<dbReference type="EC" id="2.1.1.37" evidence="7"/>
<comment type="similarity">
    <text evidence="5 6">Belongs to the class I-like SAM-binding methyltransferase superfamily. C5-methyltransferase family.</text>
</comment>
<keyword evidence="4" id="KW-0680">Restriction system</keyword>
<proteinExistence type="inferred from homology"/>
<evidence type="ECO:0000256" key="2">
    <source>
        <dbReference type="ARBA" id="ARBA00022679"/>
    </source>
</evidence>
<dbReference type="PANTHER" id="PTHR10629:SF52">
    <property type="entry name" value="DNA (CYTOSINE-5)-METHYLTRANSFERASE 1"/>
    <property type="match status" value="1"/>
</dbReference>
<feature type="active site" evidence="5">
    <location>
        <position position="77"/>
    </location>
</feature>
<dbReference type="GO" id="GO:0003677">
    <property type="term" value="F:DNA binding"/>
    <property type="evidence" value="ECO:0007669"/>
    <property type="project" value="TreeGrafter"/>
</dbReference>
<dbReference type="EMBL" id="FMKA01000023">
    <property type="protein sequence ID" value="SCP98592.1"/>
    <property type="molecule type" value="Genomic_DNA"/>
</dbReference>
<evidence type="ECO:0000256" key="1">
    <source>
        <dbReference type="ARBA" id="ARBA00022603"/>
    </source>
</evidence>
<dbReference type="NCBIfam" id="TIGR00675">
    <property type="entry name" value="dcm"/>
    <property type="match status" value="1"/>
</dbReference>
<dbReference type="PANTHER" id="PTHR10629">
    <property type="entry name" value="CYTOSINE-SPECIFIC METHYLTRANSFERASE"/>
    <property type="match status" value="1"/>
</dbReference>
<dbReference type="SUPFAM" id="SSF53335">
    <property type="entry name" value="S-adenosyl-L-methionine-dependent methyltransferases"/>
    <property type="match status" value="2"/>
</dbReference>
<dbReference type="GO" id="GO:0009307">
    <property type="term" value="P:DNA restriction-modification system"/>
    <property type="evidence" value="ECO:0007669"/>
    <property type="project" value="UniProtKB-KW"/>
</dbReference>
<evidence type="ECO:0000256" key="4">
    <source>
        <dbReference type="ARBA" id="ARBA00022747"/>
    </source>
</evidence>
<protein>
    <recommendedName>
        <fullName evidence="7">Cytosine-specific methyltransferase</fullName>
        <ecNumber evidence="7">2.1.1.37</ecNumber>
    </recommendedName>
</protein>
<dbReference type="Pfam" id="PF00145">
    <property type="entry name" value="DNA_methylase"/>
    <property type="match status" value="2"/>
</dbReference>
<dbReference type="GO" id="GO:0032259">
    <property type="term" value="P:methylation"/>
    <property type="evidence" value="ECO:0007669"/>
    <property type="project" value="UniProtKB-KW"/>
</dbReference>
<evidence type="ECO:0000256" key="6">
    <source>
        <dbReference type="RuleBase" id="RU000416"/>
    </source>
</evidence>
<evidence type="ECO:0000256" key="7">
    <source>
        <dbReference type="RuleBase" id="RU000417"/>
    </source>
</evidence>
<dbReference type="GO" id="GO:0003886">
    <property type="term" value="F:DNA (cytosine-5-)-methyltransferase activity"/>
    <property type="evidence" value="ECO:0007669"/>
    <property type="project" value="UniProtKB-EC"/>
</dbReference>
<keyword evidence="1 5" id="KW-0489">Methyltransferase</keyword>
<dbReference type="InterPro" id="IPR029063">
    <property type="entry name" value="SAM-dependent_MTases_sf"/>
</dbReference>
<evidence type="ECO:0000313" key="8">
    <source>
        <dbReference type="EMBL" id="SCP98592.1"/>
    </source>
</evidence>